<organism evidence="9 10">
    <name type="scientific">Nocardiopsis alba</name>
    <dbReference type="NCBI Taxonomy" id="53437"/>
    <lineage>
        <taxon>Bacteria</taxon>
        <taxon>Bacillati</taxon>
        <taxon>Actinomycetota</taxon>
        <taxon>Actinomycetes</taxon>
        <taxon>Streptosporangiales</taxon>
        <taxon>Nocardiopsidaceae</taxon>
        <taxon>Nocardiopsis</taxon>
    </lineage>
</organism>
<accession>A0ABV5DXG1</accession>
<feature type="domain" description="Zeta toxin" evidence="8">
    <location>
        <begin position="33"/>
        <end position="221"/>
    </location>
</feature>
<comment type="caution">
    <text evidence="9">The sequence shown here is derived from an EMBL/GenBank/DDBJ whole genome shotgun (WGS) entry which is preliminary data.</text>
</comment>
<sequence>MSSSWALDEVEVELALRKRIKSLTPVKGVSRSPGDRPRVVIVGGQPGVGKSRTQGRLVRGLGRSSTASYDGDENSEFHPFFKEIARSSRFEGYDLAGQMLPADMHQRCMDHLRSGSPQYDVVASHPLGRKEWAESWVKGFSDEGYHTSVAFVASHESNSLLGIADRYQKSRDRNGFGRWVGRRWHDDFYRNIPEVAHDLESRGLVDSLYVTNRDGRILYENHRGSDGRMRDPLGARDAIKAERDRQPTVEETERFESRVSYLEDPNRLGPEKDAEPVHNRVRETVEEAKRRHARHLEESRGKEGPEISETSIPEALREARDRDRALHREKAPQPPSPEEHEKSVLGRDNTISAIRKGPQASEPQGPSSARELSQGSASSPVPTVAGQRAGSESADSTDGDRRSVRDSIGSSGSSGRSEPEPSLTASSTSEKGTAAASPAEGPSPSDIIDLKLQRIREAREAQDAQAARERKVPDRRRGPVRDLGREDPGLGL</sequence>
<feature type="compositionally biased region" description="Low complexity" evidence="7">
    <location>
        <begin position="434"/>
        <end position="445"/>
    </location>
</feature>
<comment type="similarity">
    <text evidence="1">Belongs to the zeta toxin family.</text>
</comment>
<protein>
    <recommendedName>
        <fullName evidence="5">UDP-N-acetylglucosamine kinase</fullName>
        <ecNumber evidence="2">2.7.1.176</ecNumber>
    </recommendedName>
    <alternativeName>
        <fullName evidence="5">UDP-N-acetylglucosamine kinase</fullName>
    </alternativeName>
</protein>
<comment type="catalytic activity">
    <reaction evidence="6">
        <text>UDP-N-acetyl-alpha-D-glucosamine + ATP = UDP-N-acetyl-alpha-D-glucosamine 3'-phosphate + ADP + H(+)</text>
        <dbReference type="Rhea" id="RHEA:32671"/>
        <dbReference type="ChEBI" id="CHEBI:15378"/>
        <dbReference type="ChEBI" id="CHEBI:30616"/>
        <dbReference type="ChEBI" id="CHEBI:57705"/>
        <dbReference type="ChEBI" id="CHEBI:64353"/>
        <dbReference type="ChEBI" id="CHEBI:456216"/>
        <dbReference type="EC" id="2.7.1.176"/>
    </reaction>
</comment>
<evidence type="ECO:0000256" key="2">
    <source>
        <dbReference type="ARBA" id="ARBA00011963"/>
    </source>
</evidence>
<feature type="compositionally biased region" description="Polar residues" evidence="7">
    <location>
        <begin position="361"/>
        <end position="381"/>
    </location>
</feature>
<dbReference type="Proteomes" id="UP001585053">
    <property type="component" value="Unassembled WGS sequence"/>
</dbReference>
<gene>
    <name evidence="9" type="ORF">VSQ78_16385</name>
</gene>
<feature type="compositionally biased region" description="Basic and acidic residues" evidence="7">
    <location>
        <begin position="315"/>
        <end position="345"/>
    </location>
</feature>
<feature type="compositionally biased region" description="Basic and acidic residues" evidence="7">
    <location>
        <begin position="264"/>
        <end position="305"/>
    </location>
</feature>
<feature type="region of interest" description="Disordered" evidence="7">
    <location>
        <begin position="26"/>
        <end position="54"/>
    </location>
</feature>
<evidence type="ECO:0000256" key="4">
    <source>
        <dbReference type="ARBA" id="ARBA00022840"/>
    </source>
</evidence>
<dbReference type="EC" id="2.7.1.176" evidence="2"/>
<feature type="compositionally biased region" description="Low complexity" evidence="7">
    <location>
        <begin position="406"/>
        <end position="416"/>
    </location>
</feature>
<dbReference type="InterPro" id="IPR027417">
    <property type="entry name" value="P-loop_NTPase"/>
</dbReference>
<evidence type="ECO:0000313" key="9">
    <source>
        <dbReference type="EMBL" id="MFB8769285.1"/>
    </source>
</evidence>
<dbReference type="RefSeq" id="WP_376737513.1">
    <property type="nucleotide sequence ID" value="NZ_JAYMRS010000005.1"/>
</dbReference>
<evidence type="ECO:0000256" key="6">
    <source>
        <dbReference type="ARBA" id="ARBA00048178"/>
    </source>
</evidence>
<dbReference type="SUPFAM" id="SSF52540">
    <property type="entry name" value="P-loop containing nucleoside triphosphate hydrolases"/>
    <property type="match status" value="1"/>
</dbReference>
<name>A0ABV5DXG1_9ACTN</name>
<evidence type="ECO:0000256" key="1">
    <source>
        <dbReference type="ARBA" id="ARBA00009104"/>
    </source>
</evidence>
<keyword evidence="4" id="KW-0067">ATP-binding</keyword>
<evidence type="ECO:0000256" key="3">
    <source>
        <dbReference type="ARBA" id="ARBA00022741"/>
    </source>
</evidence>
<evidence type="ECO:0000259" key="8">
    <source>
        <dbReference type="Pfam" id="PF06414"/>
    </source>
</evidence>
<evidence type="ECO:0000256" key="7">
    <source>
        <dbReference type="SAM" id="MobiDB-lite"/>
    </source>
</evidence>
<evidence type="ECO:0000256" key="5">
    <source>
        <dbReference type="ARBA" id="ARBA00032897"/>
    </source>
</evidence>
<evidence type="ECO:0000313" key="10">
    <source>
        <dbReference type="Proteomes" id="UP001585053"/>
    </source>
</evidence>
<keyword evidence="10" id="KW-1185">Reference proteome</keyword>
<keyword evidence="3" id="KW-0547">Nucleotide-binding</keyword>
<dbReference type="EMBL" id="JAYMRS010000005">
    <property type="protein sequence ID" value="MFB8769285.1"/>
    <property type="molecule type" value="Genomic_DNA"/>
</dbReference>
<dbReference type="InterPro" id="IPR010488">
    <property type="entry name" value="Zeta_toxin_domain"/>
</dbReference>
<dbReference type="Gene3D" id="3.40.50.300">
    <property type="entry name" value="P-loop containing nucleotide triphosphate hydrolases"/>
    <property type="match status" value="1"/>
</dbReference>
<dbReference type="Pfam" id="PF06414">
    <property type="entry name" value="Zeta_toxin"/>
    <property type="match status" value="1"/>
</dbReference>
<feature type="region of interest" description="Disordered" evidence="7">
    <location>
        <begin position="237"/>
        <end position="492"/>
    </location>
</feature>
<proteinExistence type="inferred from homology"/>
<feature type="compositionally biased region" description="Basic and acidic residues" evidence="7">
    <location>
        <begin position="237"/>
        <end position="257"/>
    </location>
</feature>
<feature type="compositionally biased region" description="Basic and acidic residues" evidence="7">
    <location>
        <begin position="448"/>
        <end position="492"/>
    </location>
</feature>
<reference evidence="9 10" key="1">
    <citation type="submission" date="2024-01" db="EMBL/GenBank/DDBJ databases">
        <title>Genome mining of biosynthetic gene clusters to explore secondary metabolites of Streptomyces sp.</title>
        <authorList>
            <person name="Baig A."/>
            <person name="Ajitkumar Shintre N."/>
            <person name="Kumar H."/>
            <person name="Anbarasu A."/>
            <person name="Ramaiah S."/>
        </authorList>
    </citation>
    <scope>NUCLEOTIDE SEQUENCE [LARGE SCALE GENOMIC DNA]</scope>
    <source>
        <strain evidence="9 10">A01</strain>
    </source>
</reference>